<feature type="transmembrane region" description="Helical" evidence="1">
    <location>
        <begin position="12"/>
        <end position="31"/>
    </location>
</feature>
<evidence type="ECO:0000313" key="2">
    <source>
        <dbReference type="EMBL" id="WMN07863.1"/>
    </source>
</evidence>
<sequence>MNSAHWHLVVNHFPIIVPIIALFVMVGGIVFKSDILKKTAYLLFILAAILTLFAFNTGEEAEEIVEEMGNISHDIIHEHEEVAETFSIMMYVLGGISLIGFWANWKQKSFSGIILIVTLVFSVVTLFYAQKTGTSGGEIRHTEIRADISAEHEEQEEAEYDDD</sequence>
<feature type="transmembrane region" description="Helical" evidence="1">
    <location>
        <begin position="40"/>
        <end position="58"/>
    </location>
</feature>
<gene>
    <name evidence="2" type="ORF">QYS48_30135</name>
</gene>
<protein>
    <recommendedName>
        <fullName evidence="4">DUF2231 domain-containing protein</fullName>
    </recommendedName>
</protein>
<keyword evidence="1" id="KW-1133">Transmembrane helix</keyword>
<feature type="transmembrane region" description="Helical" evidence="1">
    <location>
        <begin position="86"/>
        <end position="103"/>
    </location>
</feature>
<keyword evidence="1" id="KW-0812">Transmembrane</keyword>
<evidence type="ECO:0008006" key="4">
    <source>
        <dbReference type="Google" id="ProtNLM"/>
    </source>
</evidence>
<accession>A0AA51N873</accession>
<keyword evidence="3" id="KW-1185">Reference proteome</keyword>
<evidence type="ECO:0000313" key="3">
    <source>
        <dbReference type="Proteomes" id="UP001244443"/>
    </source>
</evidence>
<name>A0AA51N873_9BACT</name>
<feature type="transmembrane region" description="Helical" evidence="1">
    <location>
        <begin position="110"/>
        <end position="129"/>
    </location>
</feature>
<dbReference type="AlphaFoldDB" id="A0AA51N873"/>
<proteinExistence type="predicted"/>
<evidence type="ECO:0000256" key="1">
    <source>
        <dbReference type="SAM" id="Phobius"/>
    </source>
</evidence>
<keyword evidence="1" id="KW-0472">Membrane</keyword>
<dbReference type="Proteomes" id="UP001244443">
    <property type="component" value="Chromosome"/>
</dbReference>
<organism evidence="2 3">
    <name type="scientific">Marivirga arenosa</name>
    <dbReference type="NCBI Taxonomy" id="3059076"/>
    <lineage>
        <taxon>Bacteria</taxon>
        <taxon>Pseudomonadati</taxon>
        <taxon>Bacteroidota</taxon>
        <taxon>Cytophagia</taxon>
        <taxon>Cytophagales</taxon>
        <taxon>Marivirgaceae</taxon>
        <taxon>Marivirga</taxon>
    </lineage>
</organism>
<reference evidence="2" key="1">
    <citation type="submission" date="2023-08" db="EMBL/GenBank/DDBJ databases">
        <title>Comparative genomics and taxonomic characterization of three novel marine species of genus Marivirga.</title>
        <authorList>
            <person name="Muhammad N."/>
            <person name="Kim S.-G."/>
        </authorList>
    </citation>
    <scope>NUCLEOTIDE SEQUENCE [LARGE SCALE GENOMIC DNA]</scope>
    <source>
        <strain evidence="2">ABR2-2</strain>
    </source>
</reference>
<dbReference type="EMBL" id="CP129970">
    <property type="protein sequence ID" value="WMN07863.1"/>
    <property type="molecule type" value="Genomic_DNA"/>
</dbReference>
<dbReference type="RefSeq" id="WP_308358150.1">
    <property type="nucleotide sequence ID" value="NZ_CP129970.2"/>
</dbReference>